<organism evidence="7 8">
    <name type="scientific">Candidatus Nanopelagicus hibericus</name>
    <dbReference type="NCBI Taxonomy" id="1884915"/>
    <lineage>
        <taxon>Bacteria</taxon>
        <taxon>Bacillati</taxon>
        <taxon>Actinomycetota</taxon>
        <taxon>Actinomycetes</taxon>
        <taxon>Candidatus Nanopelagicales</taxon>
        <taxon>Candidatus Nanopelagicaceae</taxon>
        <taxon>Candidatus Nanopelagicus</taxon>
    </lineage>
</organism>
<reference evidence="7 8" key="1">
    <citation type="submission" date="2016-07" db="EMBL/GenBank/DDBJ databases">
        <title>High microdiversification within the ubiquitous acI lineage of Actinobacteria.</title>
        <authorList>
            <person name="Neuenschwander S.M."/>
            <person name="Salcher M."/>
            <person name="Ghai R."/>
            <person name="Pernthaler J."/>
        </authorList>
    </citation>
    <scope>NUCLEOTIDE SEQUENCE [LARGE SCALE GENOMIC DNA]</scope>
    <source>
        <strain evidence="7">MMS-21-160</strain>
    </source>
</reference>
<evidence type="ECO:0000313" key="7">
    <source>
        <dbReference type="EMBL" id="ASY13129.1"/>
    </source>
</evidence>
<accession>A0A249K8S6</accession>
<dbReference type="RefSeq" id="WP_190276962.1">
    <property type="nucleotide sequence ID" value="NZ_CP016771.1"/>
</dbReference>
<evidence type="ECO:0000313" key="8">
    <source>
        <dbReference type="Proteomes" id="UP000217171"/>
    </source>
</evidence>
<feature type="transmembrane region" description="Helical" evidence="5">
    <location>
        <begin position="83"/>
        <end position="100"/>
    </location>
</feature>
<evidence type="ECO:0000256" key="5">
    <source>
        <dbReference type="SAM" id="Phobius"/>
    </source>
</evidence>
<protein>
    <submittedName>
        <fullName evidence="7">RDD family protein</fullName>
    </submittedName>
</protein>
<evidence type="ECO:0000259" key="6">
    <source>
        <dbReference type="Pfam" id="PF06271"/>
    </source>
</evidence>
<name>A0A249K8S6_9ACTN</name>
<dbReference type="KEGG" id="nhi:B1s21160_02025"/>
<keyword evidence="4 5" id="KW-0472">Membrane</keyword>
<sequence length="145" mass="16072">MTINPPSNSIETNSGTSLNLASFQHRLGALFLDAALALVTLGIGWIIWSLIVWGEGQTPAKKILKIRVYAAETQRRATWGHMAIRELLVYLSLGIAAGLLDLITFGVLGTLGLITWYVIEIVFYFTKDKRTLRDILVKTLVINES</sequence>
<evidence type="ECO:0000256" key="1">
    <source>
        <dbReference type="ARBA" id="ARBA00004141"/>
    </source>
</evidence>
<evidence type="ECO:0000256" key="3">
    <source>
        <dbReference type="ARBA" id="ARBA00022989"/>
    </source>
</evidence>
<dbReference type="Pfam" id="PF06271">
    <property type="entry name" value="RDD"/>
    <property type="match status" value="1"/>
</dbReference>
<evidence type="ECO:0000256" key="2">
    <source>
        <dbReference type="ARBA" id="ARBA00022692"/>
    </source>
</evidence>
<keyword evidence="8" id="KW-1185">Reference proteome</keyword>
<feature type="domain" description="RDD" evidence="6">
    <location>
        <begin position="23"/>
        <end position="137"/>
    </location>
</feature>
<dbReference type="InterPro" id="IPR010432">
    <property type="entry name" value="RDD"/>
</dbReference>
<dbReference type="GO" id="GO:0016020">
    <property type="term" value="C:membrane"/>
    <property type="evidence" value="ECO:0007669"/>
    <property type="project" value="UniProtKB-SubCell"/>
</dbReference>
<proteinExistence type="predicted"/>
<gene>
    <name evidence="7" type="ORF">B1s21160_02025</name>
</gene>
<comment type="subcellular location">
    <subcellularLocation>
        <location evidence="1">Membrane</location>
        <topology evidence="1">Multi-pass membrane protein</topology>
    </subcellularLocation>
</comment>
<keyword evidence="2 5" id="KW-0812">Transmembrane</keyword>
<feature type="transmembrane region" description="Helical" evidence="5">
    <location>
        <begin position="106"/>
        <end position="125"/>
    </location>
</feature>
<dbReference type="AlphaFoldDB" id="A0A249K8S6"/>
<evidence type="ECO:0000256" key="4">
    <source>
        <dbReference type="ARBA" id="ARBA00023136"/>
    </source>
</evidence>
<dbReference type="EMBL" id="CP016771">
    <property type="protein sequence ID" value="ASY13129.1"/>
    <property type="molecule type" value="Genomic_DNA"/>
</dbReference>
<dbReference type="Proteomes" id="UP000217171">
    <property type="component" value="Chromosome"/>
</dbReference>
<feature type="transmembrane region" description="Helical" evidence="5">
    <location>
        <begin position="27"/>
        <end position="53"/>
    </location>
</feature>
<keyword evidence="3 5" id="KW-1133">Transmembrane helix</keyword>